<protein>
    <submittedName>
        <fullName evidence="2">Uncharacterized protein</fullName>
    </submittedName>
</protein>
<name>A0A8K0N1H4_COCNU</name>
<sequence length="226" mass="25639">MSIRATPALDPVVTVPIPILSDEAAPSAPVQQEKVVERKKKTVGKKVRWKVKSSKGEDLSQGQDSLDDREVVQSLMEGSILSHIVERFDESFAAFLELGHYLFVHSKTANQRLAEAFRALEEARAEIEKARAEANALKVASETHLSKVERLRKELREQRKEMAKLRAELALKEERRKLLEEVNAAMKRAVQDFESSKDMEDIKLDHPGIFLRRVSDLLGMGRRELS</sequence>
<reference evidence="2" key="1">
    <citation type="journal article" date="2017" name="Gigascience">
        <title>The genome draft of coconut (Cocos nucifera).</title>
        <authorList>
            <person name="Xiao Y."/>
            <person name="Xu P."/>
            <person name="Fan H."/>
            <person name="Baudouin L."/>
            <person name="Xia W."/>
            <person name="Bocs S."/>
            <person name="Xu J."/>
            <person name="Li Q."/>
            <person name="Guo A."/>
            <person name="Zhou L."/>
            <person name="Li J."/>
            <person name="Wu Y."/>
            <person name="Ma Z."/>
            <person name="Armero A."/>
            <person name="Issali A.E."/>
            <person name="Liu N."/>
            <person name="Peng M."/>
            <person name="Yang Y."/>
        </authorList>
    </citation>
    <scope>NUCLEOTIDE SEQUENCE</scope>
    <source>
        <tissue evidence="2">Spear leaf of Hainan Tall coconut</tissue>
    </source>
</reference>
<dbReference type="EMBL" id="CM017875">
    <property type="protein sequence ID" value="KAG1339274.1"/>
    <property type="molecule type" value="Genomic_DNA"/>
</dbReference>
<proteinExistence type="predicted"/>
<feature type="coiled-coil region" evidence="1">
    <location>
        <begin position="106"/>
        <end position="189"/>
    </location>
</feature>
<comment type="caution">
    <text evidence="2">The sequence shown here is derived from an EMBL/GenBank/DDBJ whole genome shotgun (WGS) entry which is preliminary data.</text>
</comment>
<evidence type="ECO:0000256" key="1">
    <source>
        <dbReference type="SAM" id="Coils"/>
    </source>
</evidence>
<organism evidence="2 3">
    <name type="scientific">Cocos nucifera</name>
    <name type="common">Coconut palm</name>
    <dbReference type="NCBI Taxonomy" id="13894"/>
    <lineage>
        <taxon>Eukaryota</taxon>
        <taxon>Viridiplantae</taxon>
        <taxon>Streptophyta</taxon>
        <taxon>Embryophyta</taxon>
        <taxon>Tracheophyta</taxon>
        <taxon>Spermatophyta</taxon>
        <taxon>Magnoliopsida</taxon>
        <taxon>Liliopsida</taxon>
        <taxon>Arecaceae</taxon>
        <taxon>Arecoideae</taxon>
        <taxon>Cocoseae</taxon>
        <taxon>Attaleinae</taxon>
        <taxon>Cocos</taxon>
    </lineage>
</organism>
<dbReference type="AlphaFoldDB" id="A0A8K0N1H4"/>
<reference evidence="2" key="2">
    <citation type="submission" date="2019-07" db="EMBL/GenBank/DDBJ databases">
        <authorList>
            <person name="Yang Y."/>
            <person name="Bocs S."/>
            <person name="Baudouin L."/>
        </authorList>
    </citation>
    <scope>NUCLEOTIDE SEQUENCE</scope>
    <source>
        <tissue evidence="2">Spear leaf of Hainan Tall coconut</tissue>
    </source>
</reference>
<accession>A0A8K0N1H4</accession>
<keyword evidence="3" id="KW-1185">Reference proteome</keyword>
<evidence type="ECO:0000313" key="2">
    <source>
        <dbReference type="EMBL" id="KAG1339274.1"/>
    </source>
</evidence>
<gene>
    <name evidence="2" type="ORF">COCNU_04G015800</name>
</gene>
<keyword evidence="1" id="KW-0175">Coiled coil</keyword>
<dbReference type="Proteomes" id="UP000797356">
    <property type="component" value="Chromosome 4"/>
</dbReference>
<evidence type="ECO:0000313" key="3">
    <source>
        <dbReference type="Proteomes" id="UP000797356"/>
    </source>
</evidence>